<name>A0A4D4KQ18_9ACTN</name>
<proteinExistence type="predicted"/>
<feature type="region of interest" description="Disordered" evidence="1">
    <location>
        <begin position="253"/>
        <end position="286"/>
    </location>
</feature>
<dbReference type="Gene3D" id="3.40.50.1820">
    <property type="entry name" value="alpha/beta hydrolase"/>
    <property type="match status" value="1"/>
</dbReference>
<gene>
    <name evidence="2" type="ORF">SANT12839_098780</name>
</gene>
<evidence type="ECO:0000313" key="3">
    <source>
        <dbReference type="Proteomes" id="UP000299290"/>
    </source>
</evidence>
<dbReference type="SUPFAM" id="SSF53474">
    <property type="entry name" value="alpha/beta-Hydrolases"/>
    <property type="match status" value="1"/>
</dbReference>
<sequence>MTSCMNTDVNDTASVSVHGARHRSWQRAATQHAPLTGAGAASVAAGLPGHGFGAPLPSGYPLPGRAGPLTGRPQPADLTIGDCADAVRDTLCRVRRHGPLGLVAHRTGGAPASPATPYAPELTDTIACLSTSLPAGRPRLCDHLGAPANATVREQSLNPGHPQALDAVRTDPLRPDSAYAEELRQTQYHDTPADRFDRRRSALSPGLPPALPAAAPVTLPAAPWGRMRRALLRCAQNRALPAAVQDLMTAQTGRPVPDQPLTHRTLPGSHSPTAARPRELAGTLVR</sequence>
<dbReference type="RefSeq" id="WP_137969702.1">
    <property type="nucleotide sequence ID" value="NZ_BJHV01000001.1"/>
</dbReference>
<dbReference type="InterPro" id="IPR029058">
    <property type="entry name" value="AB_hydrolase_fold"/>
</dbReference>
<accession>A0A4D4KQ18</accession>
<dbReference type="AlphaFoldDB" id="A0A4D4KQ18"/>
<organism evidence="2 3">
    <name type="scientific">Streptomyces antimycoticus</name>
    <dbReference type="NCBI Taxonomy" id="68175"/>
    <lineage>
        <taxon>Bacteria</taxon>
        <taxon>Bacillati</taxon>
        <taxon>Actinomycetota</taxon>
        <taxon>Actinomycetes</taxon>
        <taxon>Kitasatosporales</taxon>
        <taxon>Streptomycetaceae</taxon>
        <taxon>Streptomyces</taxon>
        <taxon>Streptomyces violaceusniger group</taxon>
    </lineage>
</organism>
<dbReference type="GO" id="GO:0016787">
    <property type="term" value="F:hydrolase activity"/>
    <property type="evidence" value="ECO:0007669"/>
    <property type="project" value="UniProtKB-KW"/>
</dbReference>
<evidence type="ECO:0000256" key="1">
    <source>
        <dbReference type="SAM" id="MobiDB-lite"/>
    </source>
</evidence>
<dbReference type="Proteomes" id="UP000299290">
    <property type="component" value="Unassembled WGS sequence"/>
</dbReference>
<keyword evidence="2" id="KW-0378">Hydrolase</keyword>
<evidence type="ECO:0000313" key="2">
    <source>
        <dbReference type="EMBL" id="GDY48996.1"/>
    </source>
</evidence>
<dbReference type="EMBL" id="BJHV01000001">
    <property type="protein sequence ID" value="GDY48996.1"/>
    <property type="molecule type" value="Genomic_DNA"/>
</dbReference>
<reference evidence="2 3" key="1">
    <citation type="journal article" date="2020" name="Int. J. Syst. Evol. Microbiol.">
        <title>Reclassification of Streptomyces castelarensis and Streptomyces sporoclivatus as later heterotypic synonyms of Streptomyces antimycoticus.</title>
        <authorList>
            <person name="Komaki H."/>
            <person name="Tamura T."/>
        </authorList>
    </citation>
    <scope>NUCLEOTIDE SEQUENCE [LARGE SCALE GENOMIC DNA]</scope>
    <source>
        <strain evidence="2 3">NBRC 12839</strain>
    </source>
</reference>
<keyword evidence="3" id="KW-1185">Reference proteome</keyword>
<comment type="caution">
    <text evidence="2">The sequence shown here is derived from an EMBL/GenBank/DDBJ whole genome shotgun (WGS) entry which is preliminary data.</text>
</comment>
<protein>
    <submittedName>
        <fullName evidence="2">Alpha/beta hydrolase</fullName>
    </submittedName>
</protein>